<feature type="compositionally biased region" description="Basic and acidic residues" evidence="1">
    <location>
        <begin position="414"/>
        <end position="428"/>
    </location>
</feature>
<accession>A0A9N9TAT2</accession>
<dbReference type="EMBL" id="OU898284">
    <property type="protein sequence ID" value="CAG9840374.1"/>
    <property type="molecule type" value="Genomic_DNA"/>
</dbReference>
<dbReference type="AlphaFoldDB" id="A0A9N9TAT2"/>
<proteinExistence type="predicted"/>
<name>A0A9N9TAT2_DIABA</name>
<evidence type="ECO:0000313" key="3">
    <source>
        <dbReference type="Proteomes" id="UP001153709"/>
    </source>
</evidence>
<feature type="compositionally biased region" description="Low complexity" evidence="1">
    <location>
        <begin position="195"/>
        <end position="205"/>
    </location>
</feature>
<dbReference type="Proteomes" id="UP001153709">
    <property type="component" value="Chromosome 9"/>
</dbReference>
<gene>
    <name evidence="2" type="ORF">DIABBA_LOCUS13021</name>
</gene>
<feature type="region of interest" description="Disordered" evidence="1">
    <location>
        <begin position="240"/>
        <end position="262"/>
    </location>
</feature>
<keyword evidence="3" id="KW-1185">Reference proteome</keyword>
<organism evidence="2 3">
    <name type="scientific">Diabrotica balteata</name>
    <name type="common">Banded cucumber beetle</name>
    <dbReference type="NCBI Taxonomy" id="107213"/>
    <lineage>
        <taxon>Eukaryota</taxon>
        <taxon>Metazoa</taxon>
        <taxon>Ecdysozoa</taxon>
        <taxon>Arthropoda</taxon>
        <taxon>Hexapoda</taxon>
        <taxon>Insecta</taxon>
        <taxon>Pterygota</taxon>
        <taxon>Neoptera</taxon>
        <taxon>Endopterygota</taxon>
        <taxon>Coleoptera</taxon>
        <taxon>Polyphaga</taxon>
        <taxon>Cucujiformia</taxon>
        <taxon>Chrysomeloidea</taxon>
        <taxon>Chrysomelidae</taxon>
        <taxon>Galerucinae</taxon>
        <taxon>Diabroticina</taxon>
        <taxon>Diabroticites</taxon>
        <taxon>Diabrotica</taxon>
    </lineage>
</organism>
<feature type="region of interest" description="Disordered" evidence="1">
    <location>
        <begin position="397"/>
        <end position="428"/>
    </location>
</feature>
<reference evidence="2" key="1">
    <citation type="submission" date="2022-01" db="EMBL/GenBank/DDBJ databases">
        <authorList>
            <person name="King R."/>
        </authorList>
    </citation>
    <scope>NUCLEOTIDE SEQUENCE</scope>
</reference>
<sequence length="887" mass="99865">MSTTIPEIAVTHDDENDIENDNENNYLNLQEALTDVEDLYEEGDDLFVSKPKQIRKSKLKIKLVQDEALTDLEDFEASDEEDDKSKNLIMHSKPITIEDLDLEGGVFEESYKTHVKTSKGIKKLKTQCSTTQRKMDDTEVEYKIYDNYTDEEIFDTENEVAIDSVPDTSIDLDTYNLENMNVADNTNRNETKLLSVSPNNNPSDTNDSEQSFHSGQFLNPSLITPNLSDLTDIEVLHSDSDDEKSFKKTKPRRRRYKGSRRHSVTDIEDLDVSDTDDRFKNYISHPRRKVKSFKVITKSHSLMYDSDNEDNAHLPFPICKKIAEKKPSILNIPEFDTNFPTDVEDFEDLIDTPATPNFEAHEEAFEKKLEEMAECYSKINESHSALKCKSILRASSLKSNDNDGDNNTDSDVYQSEHGESEKEDNEEKVSYDIRFIGAPATVTKNKKTSLLIPIINEEPLTDCENVNSSDEETSKIIPIALAKELQIHTDEEEFEDDLDELNNIPEIVLPPPIRNLVILKENGTLPTVQILPLVDYTPVQSPQEQSLNGETDEESVSEAEEAMEMPMSLSVSDFTVLDCGVIKETENPQKKKGKKTLNVPSNDDMDELTDTEEIVLNTQKRRRAPKFKHLHERFLAEKNKLSVKTPEPKALTDTEDLFLSDYNSGNFQSLSPLLNLPGAEGLTDIEVLADSSDEEPNFRAMSCTPQQLRELGGEVIMSMEGSGPFSIEDRLQINKPVKVVSHVAMSPVPTDTEDVVTSADEDLLNYSRAETCTPNQIHLDLKQESSTKVLDESKKRMASEGCMYLKGGGYIDLTDSEYMSAEEGYFNDLIRGIKKDSGCISLNLRDGSVAFGHQPGNSFLLTFLRNEPSLSSPINSLSNHLNALCCA</sequence>
<feature type="compositionally biased region" description="Polar residues" evidence="1">
    <location>
        <begin position="209"/>
        <end position="218"/>
    </location>
</feature>
<dbReference type="OrthoDB" id="6782653at2759"/>
<feature type="compositionally biased region" description="Polar residues" evidence="1">
    <location>
        <begin position="184"/>
        <end position="194"/>
    </location>
</feature>
<feature type="compositionally biased region" description="Basic residues" evidence="1">
    <location>
        <begin position="247"/>
        <end position="262"/>
    </location>
</feature>
<protein>
    <submittedName>
        <fullName evidence="2">Uncharacterized protein</fullName>
    </submittedName>
</protein>
<feature type="region of interest" description="Disordered" evidence="1">
    <location>
        <begin position="184"/>
        <end position="218"/>
    </location>
</feature>
<evidence type="ECO:0000313" key="2">
    <source>
        <dbReference type="EMBL" id="CAG9840374.1"/>
    </source>
</evidence>
<feature type="region of interest" description="Disordered" evidence="1">
    <location>
        <begin position="1"/>
        <end position="21"/>
    </location>
</feature>
<evidence type="ECO:0000256" key="1">
    <source>
        <dbReference type="SAM" id="MobiDB-lite"/>
    </source>
</evidence>